<dbReference type="InterPro" id="IPR007295">
    <property type="entry name" value="DUF402"/>
</dbReference>
<sequence length="177" mass="20645">MLKRKYANHPGWKRILSSENKQSFIHDKNFHGYISLYKMEEVATPLFVTYENNEPLCIADNGYTWLHQLPINQNFAVTTMFNENGQIVQWYIDICENIGLENNIPYFDDLFLDIVILPSGEVFVLDQDELQEAYQTKQITNAQYNLALDVLKKLQHLIKIGKLGLLNQSIEHLNLLK</sequence>
<organism evidence="2 3">
    <name type="scientific">Pallidibacillus pasinlerensis</name>
    <dbReference type="NCBI Taxonomy" id="2703818"/>
    <lineage>
        <taxon>Bacteria</taxon>
        <taxon>Bacillati</taxon>
        <taxon>Bacillota</taxon>
        <taxon>Bacilli</taxon>
        <taxon>Bacillales</taxon>
        <taxon>Bacillaceae</taxon>
        <taxon>Pallidibacillus</taxon>
    </lineage>
</organism>
<dbReference type="RefSeq" id="WP_161921045.1">
    <property type="nucleotide sequence ID" value="NZ_JAACYS010000050.1"/>
</dbReference>
<keyword evidence="3" id="KW-1185">Reference proteome</keyword>
<dbReference type="PANTHER" id="PTHR41271">
    <property type="entry name" value="DUF402 DOMAIN-CONTAINING PROTEIN"/>
    <property type="match status" value="1"/>
</dbReference>
<dbReference type="InterPro" id="IPR035930">
    <property type="entry name" value="FomD-like_sf"/>
</dbReference>
<feature type="domain" description="DUF402" evidence="1">
    <location>
        <begin position="52"/>
        <end position="159"/>
    </location>
</feature>
<proteinExistence type="predicted"/>
<name>A0ABX0AAV2_9BACI</name>
<dbReference type="SUPFAM" id="SSF159234">
    <property type="entry name" value="FomD-like"/>
    <property type="match status" value="1"/>
</dbReference>
<comment type="caution">
    <text evidence="2">The sequence shown here is derived from an EMBL/GenBank/DDBJ whole genome shotgun (WGS) entry which is preliminary data.</text>
</comment>
<evidence type="ECO:0000313" key="3">
    <source>
        <dbReference type="Proteomes" id="UP000743899"/>
    </source>
</evidence>
<protein>
    <submittedName>
        <fullName evidence="2">DUF402 domain-containing protein</fullName>
    </submittedName>
</protein>
<evidence type="ECO:0000259" key="1">
    <source>
        <dbReference type="Pfam" id="PF04167"/>
    </source>
</evidence>
<dbReference type="EMBL" id="JAACYS010000050">
    <property type="protein sequence ID" value="NCU18217.1"/>
    <property type="molecule type" value="Genomic_DNA"/>
</dbReference>
<gene>
    <name evidence="2" type="ORF">GW534_10865</name>
</gene>
<dbReference type="PANTHER" id="PTHR41271:SF1">
    <property type="entry name" value="DUF402 DOMAIN-CONTAINING PROTEIN"/>
    <property type="match status" value="1"/>
</dbReference>
<reference evidence="2 3" key="1">
    <citation type="submission" date="2020-01" db="EMBL/GenBank/DDBJ databases">
        <title>A novel Bacillus sp. from Pasinler.</title>
        <authorList>
            <person name="Adiguzel A."/>
            <person name="Ay H."/>
            <person name="Baltaci M.O."/>
        </authorList>
    </citation>
    <scope>NUCLEOTIDE SEQUENCE [LARGE SCALE GENOMIC DNA]</scope>
    <source>
        <strain evidence="2 3">P1</strain>
    </source>
</reference>
<dbReference type="Proteomes" id="UP000743899">
    <property type="component" value="Unassembled WGS sequence"/>
</dbReference>
<dbReference type="Pfam" id="PF04167">
    <property type="entry name" value="DUF402"/>
    <property type="match status" value="1"/>
</dbReference>
<accession>A0ABX0AAV2</accession>
<dbReference type="Gene3D" id="2.40.380.10">
    <property type="entry name" value="FomD-like"/>
    <property type="match status" value="1"/>
</dbReference>
<evidence type="ECO:0000313" key="2">
    <source>
        <dbReference type="EMBL" id="NCU18217.1"/>
    </source>
</evidence>